<evidence type="ECO:0000313" key="3">
    <source>
        <dbReference type="Proteomes" id="UP000595046"/>
    </source>
</evidence>
<dbReference type="Proteomes" id="UP000595046">
    <property type="component" value="Chromosome"/>
</dbReference>
<dbReference type="InterPro" id="IPR018961">
    <property type="entry name" value="DnaJ_homolog_subfam-C_membr-28"/>
</dbReference>
<accession>A0A7T1WSJ8</accession>
<keyword evidence="3" id="KW-1185">Reference proteome</keyword>
<dbReference type="KEGG" id="sbat:G4Z16_25690"/>
<proteinExistence type="predicted"/>
<dbReference type="EMBL" id="CP048882">
    <property type="protein sequence ID" value="QPP09248.1"/>
    <property type="molecule type" value="Genomic_DNA"/>
</dbReference>
<sequence length="140" mass="15823">MTERKPPGIAFESWVDKQIREAEERGAFVDLPGAGKPLRDADAPYDENWWLKQKMRDEGLSHLPPTLALRKEAEDALKAASRARSEKEVRRIVNGINDKILEAIRRPPSGPPLNLTPYDVDRVVAEWREGRDREESGPGA</sequence>
<evidence type="ECO:0000313" key="2">
    <source>
        <dbReference type="EMBL" id="QPP09248.1"/>
    </source>
</evidence>
<protein>
    <submittedName>
        <fullName evidence="2">DUF1992 domain-containing protein</fullName>
    </submittedName>
</protein>
<reference evidence="3" key="1">
    <citation type="submission" date="2020-02" db="EMBL/GenBank/DDBJ databases">
        <title>Streptomyces sp. ASO4wet.</title>
        <authorList>
            <person name="Risdian C."/>
            <person name="Landwehr W."/>
            <person name="Schupp P."/>
            <person name="Wink J."/>
        </authorList>
    </citation>
    <scope>NUCLEOTIDE SEQUENCE [LARGE SCALE GENOMIC DNA]</scope>
    <source>
        <strain evidence="3">ASO4wet</strain>
    </source>
</reference>
<gene>
    <name evidence="2" type="ORF">G4Z16_25690</name>
</gene>
<dbReference type="Pfam" id="PF09350">
    <property type="entry name" value="DJC28_CD"/>
    <property type="match status" value="1"/>
</dbReference>
<organism evidence="2 3">
    <name type="scientific">Streptomyces bathyalis</name>
    <dbReference type="NCBI Taxonomy" id="2710756"/>
    <lineage>
        <taxon>Bacteria</taxon>
        <taxon>Bacillati</taxon>
        <taxon>Actinomycetota</taxon>
        <taxon>Actinomycetes</taxon>
        <taxon>Kitasatosporales</taxon>
        <taxon>Streptomycetaceae</taxon>
        <taxon>Streptomyces</taxon>
    </lineage>
</organism>
<feature type="domain" description="DnaJ homologue subfamily C member 28 conserved" evidence="1">
    <location>
        <begin position="14"/>
        <end position="79"/>
    </location>
</feature>
<dbReference type="AlphaFoldDB" id="A0A7T1WSJ8"/>
<name>A0A7T1WSJ8_9ACTN</name>
<evidence type="ECO:0000259" key="1">
    <source>
        <dbReference type="Pfam" id="PF09350"/>
    </source>
</evidence>
<dbReference type="RefSeq" id="WP_197353022.1">
    <property type="nucleotide sequence ID" value="NZ_CP048882.1"/>
</dbReference>